<feature type="coiled-coil region" evidence="8">
    <location>
        <begin position="338"/>
        <end position="379"/>
    </location>
</feature>
<keyword evidence="14" id="KW-1185">Reference proteome</keyword>
<evidence type="ECO:0000256" key="5">
    <source>
        <dbReference type="ARBA" id="ARBA00022840"/>
    </source>
</evidence>
<dbReference type="SUPFAM" id="SSF52540">
    <property type="entry name" value="P-loop containing nucleoside triphosphate hydrolases"/>
    <property type="match status" value="1"/>
</dbReference>
<dbReference type="RefSeq" id="WP_251259900.1">
    <property type="nucleotide sequence ID" value="NZ_JAMQGP010000001.1"/>
</dbReference>
<feature type="domain" description="Polysaccharide chain length determinant N-terminal" evidence="11">
    <location>
        <begin position="16"/>
        <end position="103"/>
    </location>
</feature>
<feature type="coiled-coil region" evidence="8">
    <location>
        <begin position="204"/>
        <end position="268"/>
    </location>
</feature>
<evidence type="ECO:0000256" key="1">
    <source>
        <dbReference type="ARBA" id="ARBA00004651"/>
    </source>
</evidence>
<dbReference type="InterPro" id="IPR003856">
    <property type="entry name" value="LPS_length_determ_N"/>
</dbReference>
<dbReference type="Pfam" id="PF02706">
    <property type="entry name" value="Wzz"/>
    <property type="match status" value="1"/>
</dbReference>
<name>A0AA41W483_9GAMM</name>
<dbReference type="Proteomes" id="UP001165393">
    <property type="component" value="Unassembled WGS sequence"/>
</dbReference>
<keyword evidence="5" id="KW-0067">ATP-binding</keyword>
<dbReference type="InterPro" id="IPR027417">
    <property type="entry name" value="P-loop_NTPase"/>
</dbReference>
<dbReference type="Gene3D" id="3.40.50.300">
    <property type="entry name" value="P-loop containing nucleotide triphosphate hydrolases"/>
    <property type="match status" value="1"/>
</dbReference>
<evidence type="ECO:0000259" key="11">
    <source>
        <dbReference type="Pfam" id="PF02706"/>
    </source>
</evidence>
<feature type="domain" description="Tyrosine-protein kinase G-rich" evidence="12">
    <location>
        <begin position="380"/>
        <end position="458"/>
    </location>
</feature>
<dbReference type="GO" id="GO:0005524">
    <property type="term" value="F:ATP binding"/>
    <property type="evidence" value="ECO:0007669"/>
    <property type="project" value="UniProtKB-KW"/>
</dbReference>
<reference evidence="13 14" key="1">
    <citation type="journal article" date="2013" name="Antonie Van Leeuwenhoek">
        <title>Echinimonas agarilytica gen. nov., sp. nov., a new gammaproteobacterium isolated from the sea urchin Strongylocentrotus intermedius.</title>
        <authorList>
            <person name="Nedashkovskaya O.I."/>
            <person name="Stenkova A.M."/>
            <person name="Zhukova N.V."/>
            <person name="Van Trappen S."/>
            <person name="Lee J.S."/>
            <person name="Kim S.B."/>
        </authorList>
    </citation>
    <scope>NUCLEOTIDE SEQUENCE [LARGE SCALE GENOMIC DNA]</scope>
    <source>
        <strain evidence="13 14">KMM 6351</strain>
    </source>
</reference>
<dbReference type="Pfam" id="PF01656">
    <property type="entry name" value="CbiA"/>
    <property type="match status" value="1"/>
</dbReference>
<gene>
    <name evidence="13" type="ORF">NAF29_02485</name>
</gene>
<feature type="domain" description="CobQ/CobB/MinD/ParA nucleotide binding" evidence="10">
    <location>
        <begin position="523"/>
        <end position="709"/>
    </location>
</feature>
<dbReference type="PANTHER" id="PTHR32309:SF13">
    <property type="entry name" value="FERRIC ENTEROBACTIN TRANSPORT PROTEIN FEPE"/>
    <property type="match status" value="1"/>
</dbReference>
<evidence type="ECO:0000256" key="7">
    <source>
        <dbReference type="ARBA" id="ARBA00023136"/>
    </source>
</evidence>
<comment type="subcellular location">
    <subcellularLocation>
        <location evidence="1">Cell membrane</location>
        <topology evidence="1">Multi-pass membrane protein</topology>
    </subcellularLocation>
</comment>
<evidence type="ECO:0000256" key="9">
    <source>
        <dbReference type="SAM" id="Phobius"/>
    </source>
</evidence>
<sequence length="726" mass="81802">MDHHNDTTSSKGNEVLVDFVVLLWSKRYKIIGIAIIFMLMALIYAMSLPRMYRATANVQIGGQQNNVVAIEQLYVLDERSSSHMNTQVELLRSRAIARKVIAQMSLETHPEYTYRQPNLVEYWKSFVLGRDNIRPQLHVDVTRQELEEIFRRNLTISPIRDSEILQISFDAHDPKLAAGVANGVVAAYIDYHRDSRSQVTEQTTQWLLEQLEEQRVNLRNAEAKLSEFSKNEDLIDMSGILGLVSKELNQITSQIIDARRNVEDIKVKSELAITLNKKSIRSLLEMEEVRSHPSIKNIRQRQFELELKESELAKRYGPKHPKRLALAAEKQAVESNLNRQLQQVFSALDNRYRDAELKVKGLENTFKEVKAAYQRLSNVQSTFTQMQRDVEAHQKLYDTFLTRLQETKATDDLEHNYARLIDPAVIPTSPFKPSKSVILLVGTFFGGMVGVFLVLAKSLIRGVLTKAEEVESSLGLDVLIELPLIKTKGTDPVRALSNDPYFAEAIRGLRTRLQLSGGFNQLVAITSTVSGEGKSSVAFQLAKACGEMEKVLLIDADMRQPSVNEMLYLPHNIPGLSNVLARTHRVGECVQRNPEWNIDVICAGEKTHDPLNFLASKKFKVLIQGLREHYDRIIIETGPIQAVSDAQVVSAVADKLLYIVRADQTSKSDVKGGLDRLRKVHAPILGIVLNKVSGRRTGGLSAAYYETQTSAKLVQLSQARRTRNSG</sequence>
<dbReference type="AlphaFoldDB" id="A0AA41W483"/>
<evidence type="ECO:0000259" key="12">
    <source>
        <dbReference type="Pfam" id="PF13807"/>
    </source>
</evidence>
<evidence type="ECO:0000313" key="14">
    <source>
        <dbReference type="Proteomes" id="UP001165393"/>
    </source>
</evidence>
<organism evidence="13 14">
    <name type="scientific">Echinimonas agarilytica</name>
    <dbReference type="NCBI Taxonomy" id="1215918"/>
    <lineage>
        <taxon>Bacteria</taxon>
        <taxon>Pseudomonadati</taxon>
        <taxon>Pseudomonadota</taxon>
        <taxon>Gammaproteobacteria</taxon>
        <taxon>Alteromonadales</taxon>
        <taxon>Echinimonadaceae</taxon>
        <taxon>Echinimonas</taxon>
    </lineage>
</organism>
<dbReference type="NCBIfam" id="TIGR01007">
    <property type="entry name" value="eps_fam"/>
    <property type="match status" value="1"/>
</dbReference>
<keyword evidence="2" id="KW-1003">Cell membrane</keyword>
<dbReference type="InterPro" id="IPR002586">
    <property type="entry name" value="CobQ/CobB/MinD/ParA_Nub-bd_dom"/>
</dbReference>
<dbReference type="EMBL" id="JAMQGP010000001">
    <property type="protein sequence ID" value="MCM2678537.1"/>
    <property type="molecule type" value="Genomic_DNA"/>
</dbReference>
<dbReference type="CDD" id="cd05387">
    <property type="entry name" value="BY-kinase"/>
    <property type="match status" value="1"/>
</dbReference>
<evidence type="ECO:0000256" key="8">
    <source>
        <dbReference type="SAM" id="Coils"/>
    </source>
</evidence>
<feature type="transmembrane region" description="Helical" evidence="9">
    <location>
        <begin position="437"/>
        <end position="456"/>
    </location>
</feature>
<keyword evidence="8" id="KW-0175">Coiled coil</keyword>
<protein>
    <submittedName>
        <fullName evidence="13">Polysaccharide biosynthesis tyrosine autokinase</fullName>
    </submittedName>
</protein>
<keyword evidence="4" id="KW-0547">Nucleotide-binding</keyword>
<dbReference type="GO" id="GO:0004713">
    <property type="term" value="F:protein tyrosine kinase activity"/>
    <property type="evidence" value="ECO:0007669"/>
    <property type="project" value="TreeGrafter"/>
</dbReference>
<evidence type="ECO:0000256" key="3">
    <source>
        <dbReference type="ARBA" id="ARBA00022692"/>
    </source>
</evidence>
<evidence type="ECO:0000259" key="10">
    <source>
        <dbReference type="Pfam" id="PF01656"/>
    </source>
</evidence>
<dbReference type="InterPro" id="IPR032807">
    <property type="entry name" value="GNVR"/>
</dbReference>
<comment type="caution">
    <text evidence="13">The sequence shown here is derived from an EMBL/GenBank/DDBJ whole genome shotgun (WGS) entry which is preliminary data.</text>
</comment>
<dbReference type="Pfam" id="PF13807">
    <property type="entry name" value="GNVR"/>
    <property type="match status" value="1"/>
</dbReference>
<dbReference type="InterPro" id="IPR050445">
    <property type="entry name" value="Bact_polysacc_biosynth/exp"/>
</dbReference>
<keyword evidence="7 9" id="KW-0472">Membrane</keyword>
<evidence type="ECO:0000256" key="4">
    <source>
        <dbReference type="ARBA" id="ARBA00022741"/>
    </source>
</evidence>
<evidence type="ECO:0000256" key="2">
    <source>
        <dbReference type="ARBA" id="ARBA00022475"/>
    </source>
</evidence>
<dbReference type="GO" id="GO:0005886">
    <property type="term" value="C:plasma membrane"/>
    <property type="evidence" value="ECO:0007669"/>
    <property type="project" value="UniProtKB-SubCell"/>
</dbReference>
<accession>A0AA41W483</accession>
<proteinExistence type="predicted"/>
<keyword evidence="6 9" id="KW-1133">Transmembrane helix</keyword>
<dbReference type="InterPro" id="IPR005702">
    <property type="entry name" value="Wzc-like_C"/>
</dbReference>
<evidence type="ECO:0000313" key="13">
    <source>
        <dbReference type="EMBL" id="MCM2678537.1"/>
    </source>
</evidence>
<feature type="transmembrane region" description="Helical" evidence="9">
    <location>
        <begin position="28"/>
        <end position="46"/>
    </location>
</feature>
<evidence type="ECO:0000256" key="6">
    <source>
        <dbReference type="ARBA" id="ARBA00022989"/>
    </source>
</evidence>
<dbReference type="PANTHER" id="PTHR32309">
    <property type="entry name" value="TYROSINE-PROTEIN KINASE"/>
    <property type="match status" value="1"/>
</dbReference>
<keyword evidence="3 9" id="KW-0812">Transmembrane</keyword>